<name>A0AC34QQW5_9BILA</name>
<organism evidence="1 2">
    <name type="scientific">Panagrolaimus sp. JU765</name>
    <dbReference type="NCBI Taxonomy" id="591449"/>
    <lineage>
        <taxon>Eukaryota</taxon>
        <taxon>Metazoa</taxon>
        <taxon>Ecdysozoa</taxon>
        <taxon>Nematoda</taxon>
        <taxon>Chromadorea</taxon>
        <taxon>Rhabditida</taxon>
        <taxon>Tylenchina</taxon>
        <taxon>Panagrolaimomorpha</taxon>
        <taxon>Panagrolaimoidea</taxon>
        <taxon>Panagrolaimidae</taxon>
        <taxon>Panagrolaimus</taxon>
    </lineage>
</organism>
<evidence type="ECO:0000313" key="2">
    <source>
        <dbReference type="WBParaSite" id="JU765_v2.g18391.t1"/>
    </source>
</evidence>
<dbReference type="WBParaSite" id="JU765_v2.g18391.t1">
    <property type="protein sequence ID" value="JU765_v2.g18391.t1"/>
    <property type="gene ID" value="JU765_v2.g18391"/>
</dbReference>
<proteinExistence type="predicted"/>
<evidence type="ECO:0000313" key="1">
    <source>
        <dbReference type="Proteomes" id="UP000887576"/>
    </source>
</evidence>
<dbReference type="Proteomes" id="UP000887576">
    <property type="component" value="Unplaced"/>
</dbReference>
<accession>A0AC34QQW5</accession>
<protein>
    <submittedName>
        <fullName evidence="2">C2H2-type domain-containing protein</fullName>
    </submittedName>
</protein>
<sequence length="295" mass="32155">MMYHTNKCHLKLPVFTCKPCKKVFTQVSKTEVLKHVKRNHHGDQSFIIDQKQKYIDEIKKKCDELFPKRPGAEQQKAEVESSVVLGHYSAKAQQQNDDFMHFPSEYQAPQFLRNNVAAVDDNLPPPPGMSLHSSGQHHAQHTKHSGHLEEKSAPLATTELSSNLQDLKSTTSLGFDDDDDLPPPPPLSNISNLMPGLSSPTASTSTSTSTLPPLGPLTLVEPPQNVESLPSPPAMVSSTAPPPPPPPPPQISAMTSSTIQSSAVPSFGGQSTSVRETLKPTEGRLNLLEEIRMGR</sequence>
<reference evidence="2" key="1">
    <citation type="submission" date="2022-11" db="UniProtKB">
        <authorList>
            <consortium name="WormBaseParasite"/>
        </authorList>
    </citation>
    <scope>IDENTIFICATION</scope>
</reference>